<feature type="non-terminal residue" evidence="4">
    <location>
        <position position="1"/>
    </location>
</feature>
<dbReference type="InterPro" id="IPR014720">
    <property type="entry name" value="dsRBD_dom"/>
</dbReference>
<feature type="domain" description="DRBM" evidence="3">
    <location>
        <begin position="71"/>
        <end position="138"/>
    </location>
</feature>
<dbReference type="AlphaFoldDB" id="A0A8S3FKJ1"/>
<dbReference type="GO" id="GO:0007281">
    <property type="term" value="P:germ cell development"/>
    <property type="evidence" value="ECO:0007669"/>
    <property type="project" value="TreeGrafter"/>
</dbReference>
<reference evidence="4" key="1">
    <citation type="submission" date="2021-02" db="EMBL/GenBank/DDBJ databases">
        <authorList>
            <person name="Nowell W R."/>
        </authorList>
    </citation>
    <scope>NUCLEOTIDE SEQUENCE</scope>
</reference>
<dbReference type="GO" id="GO:0035418">
    <property type="term" value="P:protein localization to synapse"/>
    <property type="evidence" value="ECO:0007669"/>
    <property type="project" value="TreeGrafter"/>
</dbReference>
<dbReference type="GO" id="GO:0003729">
    <property type="term" value="F:mRNA binding"/>
    <property type="evidence" value="ECO:0007669"/>
    <property type="project" value="TreeGrafter"/>
</dbReference>
<evidence type="ECO:0000313" key="5">
    <source>
        <dbReference type="Proteomes" id="UP000681967"/>
    </source>
</evidence>
<dbReference type="PROSITE" id="PS50137">
    <property type="entry name" value="DS_RBD"/>
    <property type="match status" value="1"/>
</dbReference>
<dbReference type="PANTHER" id="PTHR46054:SF3">
    <property type="entry name" value="MATERNAL EFFECT PROTEIN STAUFEN"/>
    <property type="match status" value="1"/>
</dbReference>
<dbReference type="GO" id="GO:0008298">
    <property type="term" value="P:intracellular mRNA localization"/>
    <property type="evidence" value="ECO:0007669"/>
    <property type="project" value="TreeGrafter"/>
</dbReference>
<evidence type="ECO:0000313" key="4">
    <source>
        <dbReference type="EMBL" id="CAF5123774.1"/>
    </source>
</evidence>
<dbReference type="Pfam" id="PF00035">
    <property type="entry name" value="dsrm"/>
    <property type="match status" value="1"/>
</dbReference>
<evidence type="ECO:0000256" key="1">
    <source>
        <dbReference type="PROSITE-ProRule" id="PRU00266"/>
    </source>
</evidence>
<dbReference type="InterPro" id="IPR051740">
    <property type="entry name" value="DRBM-containing_protein"/>
</dbReference>
<organism evidence="4 5">
    <name type="scientific">Rotaria magnacalcarata</name>
    <dbReference type="NCBI Taxonomy" id="392030"/>
    <lineage>
        <taxon>Eukaryota</taxon>
        <taxon>Metazoa</taxon>
        <taxon>Spiralia</taxon>
        <taxon>Gnathifera</taxon>
        <taxon>Rotifera</taxon>
        <taxon>Eurotatoria</taxon>
        <taxon>Bdelloidea</taxon>
        <taxon>Philodinida</taxon>
        <taxon>Philodinidae</taxon>
        <taxon>Rotaria</taxon>
    </lineage>
</organism>
<dbReference type="GO" id="GO:0098964">
    <property type="term" value="P:anterograde dendritic transport of messenger ribonucleoprotein complex"/>
    <property type="evidence" value="ECO:0007669"/>
    <property type="project" value="TreeGrafter"/>
</dbReference>
<protein>
    <recommendedName>
        <fullName evidence="3">DRBM domain-containing protein</fullName>
    </recommendedName>
</protein>
<evidence type="ECO:0000256" key="2">
    <source>
        <dbReference type="SAM" id="MobiDB-lite"/>
    </source>
</evidence>
<evidence type="ECO:0000259" key="3">
    <source>
        <dbReference type="PROSITE" id="PS50137"/>
    </source>
</evidence>
<comment type="caution">
    <text evidence="4">The sequence shown here is derived from an EMBL/GenBank/DDBJ whole genome shotgun (WGS) entry which is preliminary data.</text>
</comment>
<dbReference type="GO" id="GO:0003725">
    <property type="term" value="F:double-stranded RNA binding"/>
    <property type="evidence" value="ECO:0007669"/>
    <property type="project" value="TreeGrafter"/>
</dbReference>
<dbReference type="PANTHER" id="PTHR46054">
    <property type="entry name" value="MATERNAL EFFECT PROTEIN STAUFEN"/>
    <property type="match status" value="1"/>
</dbReference>
<dbReference type="CDD" id="cd19857">
    <property type="entry name" value="DSRM_STAU_rpt1"/>
    <property type="match status" value="1"/>
</dbReference>
<gene>
    <name evidence="4" type="ORF">BYL167_LOCUS67453</name>
</gene>
<accession>A0A8S3FKJ1</accession>
<proteinExistence type="predicted"/>
<name>A0A8S3FKJ1_9BILA</name>
<sequence length="161" mass="17405">MMDAHIRGQKHIKKMKLKISTVASPTITDVEQKLLCLPVEPVIGTPVEPVLLAESTPATMVAKPSSTNDKSVLQLLNELAKFNKVNAKYDLVKETGPAHCKQFEIRLIIADETYTGIGTSIKRAQQVAAEQALQATALKRPELAQRGSHSARTPRGGAGRG</sequence>
<dbReference type="Gene3D" id="3.30.160.20">
    <property type="match status" value="1"/>
</dbReference>
<dbReference type="GO" id="GO:0005886">
    <property type="term" value="C:plasma membrane"/>
    <property type="evidence" value="ECO:0007669"/>
    <property type="project" value="TreeGrafter"/>
</dbReference>
<keyword evidence="1" id="KW-0694">RNA-binding</keyword>
<dbReference type="GO" id="GO:0010494">
    <property type="term" value="C:cytoplasmic stress granule"/>
    <property type="evidence" value="ECO:0007669"/>
    <property type="project" value="TreeGrafter"/>
</dbReference>
<dbReference type="GO" id="GO:0032839">
    <property type="term" value="C:dendrite cytoplasm"/>
    <property type="evidence" value="ECO:0007669"/>
    <property type="project" value="GOC"/>
</dbReference>
<feature type="region of interest" description="Disordered" evidence="2">
    <location>
        <begin position="138"/>
        <end position="161"/>
    </location>
</feature>
<dbReference type="EMBL" id="CAJOBH010245558">
    <property type="protein sequence ID" value="CAF5123774.1"/>
    <property type="molecule type" value="Genomic_DNA"/>
</dbReference>
<dbReference type="SMART" id="SM00358">
    <property type="entry name" value="DSRM"/>
    <property type="match status" value="1"/>
</dbReference>
<dbReference type="GO" id="GO:0043025">
    <property type="term" value="C:neuronal cell body"/>
    <property type="evidence" value="ECO:0007669"/>
    <property type="project" value="TreeGrafter"/>
</dbReference>
<dbReference type="Proteomes" id="UP000681967">
    <property type="component" value="Unassembled WGS sequence"/>
</dbReference>
<dbReference type="SUPFAM" id="SSF54768">
    <property type="entry name" value="dsRNA-binding domain-like"/>
    <property type="match status" value="1"/>
</dbReference>